<dbReference type="InterPro" id="IPR050109">
    <property type="entry name" value="HTH-type_TetR-like_transc_reg"/>
</dbReference>
<proteinExistence type="predicted"/>
<reference evidence="6 9" key="2">
    <citation type="submission" date="2018-01" db="EMBL/GenBank/DDBJ databases">
        <title>Complete genome sequence of Caulobacter flavus RHGG3.</title>
        <authorList>
            <person name="Yang E."/>
        </authorList>
    </citation>
    <scope>NUCLEOTIDE SEQUENCE [LARGE SCALE GENOMIC DNA]</scope>
    <source>
        <strain evidence="6 9">RHGG3</strain>
    </source>
</reference>
<evidence type="ECO:0000256" key="2">
    <source>
        <dbReference type="ARBA" id="ARBA00023125"/>
    </source>
</evidence>
<dbReference type="GO" id="GO:0000976">
    <property type="term" value="F:transcription cis-regulatory region binding"/>
    <property type="evidence" value="ECO:0007669"/>
    <property type="project" value="TreeGrafter"/>
</dbReference>
<dbReference type="Proteomes" id="UP000234483">
    <property type="component" value="Unassembled WGS sequence"/>
</dbReference>
<sequence length="206" mass="22151">MLIGAGLKRSEHKKAEILAAARDIFLKEGYADAGMEAVARAAGVSTATLYAYFPSKAELFRTVVVDSVRTMAEPVRESTKAIGDARARLTALSRAYAEFFATPATRAMFRMVTAERRRFEGVADHFLGAARESLGGAAIQVVKDLNASGELKVDKPSWAAGQLMGMLDHATLVLGLSAGDDVQPDRPVNQIAEDAVETFLARYGTR</sequence>
<evidence type="ECO:0000313" key="9">
    <source>
        <dbReference type="Proteomes" id="UP000281192"/>
    </source>
</evidence>
<evidence type="ECO:0000259" key="5">
    <source>
        <dbReference type="PROSITE" id="PS50977"/>
    </source>
</evidence>
<dbReference type="OrthoDB" id="9816431at2"/>
<dbReference type="Pfam" id="PF14246">
    <property type="entry name" value="TetR_C_7"/>
    <property type="match status" value="1"/>
</dbReference>
<protein>
    <submittedName>
        <fullName evidence="7">TetR/AcrR family transcriptional regulator</fullName>
    </submittedName>
</protein>
<dbReference type="Gene3D" id="1.10.357.10">
    <property type="entry name" value="Tetracycline Repressor, domain 2"/>
    <property type="match status" value="1"/>
</dbReference>
<keyword evidence="2 4" id="KW-0238">DNA-binding</keyword>
<keyword evidence="3" id="KW-0804">Transcription</keyword>
<keyword evidence="1" id="KW-0805">Transcription regulation</keyword>
<name>A0A2N5CVW0_9CAUL</name>
<accession>A0A2N5CVW0</accession>
<evidence type="ECO:0000256" key="3">
    <source>
        <dbReference type="ARBA" id="ARBA00023163"/>
    </source>
</evidence>
<evidence type="ECO:0000313" key="8">
    <source>
        <dbReference type="Proteomes" id="UP000234483"/>
    </source>
</evidence>
<dbReference type="EMBL" id="PJRQ01000015">
    <property type="protein sequence ID" value="PLR17930.1"/>
    <property type="molecule type" value="Genomic_DNA"/>
</dbReference>
<organism evidence="7 8">
    <name type="scientific">Caulobacter flavus</name>
    <dbReference type="NCBI Taxonomy" id="1679497"/>
    <lineage>
        <taxon>Bacteria</taxon>
        <taxon>Pseudomonadati</taxon>
        <taxon>Pseudomonadota</taxon>
        <taxon>Alphaproteobacteria</taxon>
        <taxon>Caulobacterales</taxon>
        <taxon>Caulobacteraceae</taxon>
        <taxon>Caulobacter</taxon>
    </lineage>
</organism>
<keyword evidence="9" id="KW-1185">Reference proteome</keyword>
<dbReference type="PROSITE" id="PS50977">
    <property type="entry name" value="HTH_TETR_2"/>
    <property type="match status" value="1"/>
</dbReference>
<dbReference type="PANTHER" id="PTHR30055:SF146">
    <property type="entry name" value="HTH-TYPE TRANSCRIPTIONAL DUAL REGULATOR CECR"/>
    <property type="match status" value="1"/>
</dbReference>
<dbReference type="PRINTS" id="PR00455">
    <property type="entry name" value="HTHTETR"/>
</dbReference>
<evidence type="ECO:0000256" key="4">
    <source>
        <dbReference type="PROSITE-ProRule" id="PRU00335"/>
    </source>
</evidence>
<dbReference type="PANTHER" id="PTHR30055">
    <property type="entry name" value="HTH-TYPE TRANSCRIPTIONAL REGULATOR RUTR"/>
    <property type="match status" value="1"/>
</dbReference>
<evidence type="ECO:0000313" key="6">
    <source>
        <dbReference type="EMBL" id="AYV47022.1"/>
    </source>
</evidence>
<evidence type="ECO:0000313" key="7">
    <source>
        <dbReference type="EMBL" id="PLR17930.1"/>
    </source>
</evidence>
<dbReference type="InterPro" id="IPR001647">
    <property type="entry name" value="HTH_TetR"/>
</dbReference>
<dbReference type="AlphaFoldDB" id="A0A2N5CVW0"/>
<dbReference type="EMBL" id="CP026100">
    <property type="protein sequence ID" value="AYV47022.1"/>
    <property type="molecule type" value="Genomic_DNA"/>
</dbReference>
<dbReference type="SUPFAM" id="SSF46689">
    <property type="entry name" value="Homeodomain-like"/>
    <property type="match status" value="1"/>
</dbReference>
<dbReference type="InterPro" id="IPR036271">
    <property type="entry name" value="Tet_transcr_reg_TetR-rel_C_sf"/>
</dbReference>
<reference evidence="7 8" key="1">
    <citation type="submission" date="2017-12" db="EMBL/GenBank/DDBJ databases">
        <title>The genome sequence of Caulobacter flavus CGMCC1 15093.</title>
        <authorList>
            <person name="Gao J."/>
            <person name="Mao X."/>
            <person name="Sun J."/>
        </authorList>
    </citation>
    <scope>NUCLEOTIDE SEQUENCE [LARGE SCALE GENOMIC DNA]</scope>
    <source>
        <strain evidence="7 8">CGMCC1 15093</strain>
    </source>
</reference>
<evidence type="ECO:0000256" key="1">
    <source>
        <dbReference type="ARBA" id="ARBA00023015"/>
    </source>
</evidence>
<gene>
    <name evidence="6" type="ORF">C1707_12535</name>
    <name evidence="7" type="ORF">CFHF_08950</name>
</gene>
<feature type="domain" description="HTH tetR-type" evidence="5">
    <location>
        <begin position="11"/>
        <end position="71"/>
    </location>
</feature>
<dbReference type="InterPro" id="IPR009057">
    <property type="entry name" value="Homeodomain-like_sf"/>
</dbReference>
<dbReference type="SUPFAM" id="SSF48498">
    <property type="entry name" value="Tetracyclin repressor-like, C-terminal domain"/>
    <property type="match status" value="1"/>
</dbReference>
<dbReference type="Pfam" id="PF00440">
    <property type="entry name" value="TetR_N"/>
    <property type="match status" value="1"/>
</dbReference>
<dbReference type="Proteomes" id="UP000281192">
    <property type="component" value="Chromosome"/>
</dbReference>
<dbReference type="KEGG" id="cfh:C1707_12535"/>
<dbReference type="FunFam" id="1.10.10.60:FF:000141">
    <property type="entry name" value="TetR family transcriptional regulator"/>
    <property type="match status" value="1"/>
</dbReference>
<dbReference type="InterPro" id="IPR039536">
    <property type="entry name" value="TetR_C_Proteobacteria"/>
</dbReference>
<feature type="DNA-binding region" description="H-T-H motif" evidence="4">
    <location>
        <begin position="34"/>
        <end position="53"/>
    </location>
</feature>
<dbReference type="RefSeq" id="WP_101712661.1">
    <property type="nucleotide sequence ID" value="NZ_CP026100.1"/>
</dbReference>
<dbReference type="GO" id="GO:0003700">
    <property type="term" value="F:DNA-binding transcription factor activity"/>
    <property type="evidence" value="ECO:0007669"/>
    <property type="project" value="TreeGrafter"/>
</dbReference>